<dbReference type="GO" id="GO:0022625">
    <property type="term" value="C:cytosolic large ribosomal subunit"/>
    <property type="evidence" value="ECO:0007669"/>
    <property type="project" value="TreeGrafter"/>
</dbReference>
<feature type="compositionally biased region" description="Basic residues" evidence="4">
    <location>
        <begin position="79"/>
        <end position="93"/>
    </location>
</feature>
<evidence type="ECO:0000313" key="5">
    <source>
        <dbReference type="EMBL" id="KAA8493122.1"/>
    </source>
</evidence>
<dbReference type="GO" id="GO:0002181">
    <property type="term" value="P:cytoplasmic translation"/>
    <property type="evidence" value="ECO:0007669"/>
    <property type="project" value="TreeGrafter"/>
</dbReference>
<keyword evidence="3" id="KW-0687">Ribonucleoprotein</keyword>
<dbReference type="GO" id="GO:0003735">
    <property type="term" value="F:structural constituent of ribosome"/>
    <property type="evidence" value="ECO:0007669"/>
    <property type="project" value="TreeGrafter"/>
</dbReference>
<dbReference type="GO" id="GO:0043021">
    <property type="term" value="F:ribonucleoprotein complex binding"/>
    <property type="evidence" value="ECO:0007669"/>
    <property type="project" value="TreeGrafter"/>
</dbReference>
<proteinExistence type="inferred from homology"/>
<name>A0A5J4YQQ1_PORPP</name>
<reference evidence="6" key="1">
    <citation type="journal article" date="2019" name="Nat. Commun.">
        <title>Expansion of phycobilisome linker gene families in mesophilic red algae.</title>
        <authorList>
            <person name="Lee J."/>
            <person name="Kim D."/>
            <person name="Bhattacharya D."/>
            <person name="Yoon H.S."/>
        </authorList>
    </citation>
    <scope>NUCLEOTIDE SEQUENCE [LARGE SCALE GENOMIC DNA]</scope>
    <source>
        <strain evidence="6">CCMP 1328</strain>
    </source>
</reference>
<dbReference type="Proteomes" id="UP000324585">
    <property type="component" value="Unassembled WGS sequence"/>
</dbReference>
<dbReference type="InterPro" id="IPR038716">
    <property type="entry name" value="P1/P2_N_sf"/>
</dbReference>
<comment type="similarity">
    <text evidence="1">Belongs to the eukaryotic ribosomal protein P1/P2 family.</text>
</comment>
<dbReference type="PANTHER" id="PTHR45696:SF10">
    <property type="entry name" value="LARGE RIBOSOMAL SUBUNIT PROTEIN P1"/>
    <property type="match status" value="1"/>
</dbReference>
<comment type="caution">
    <text evidence="5">The sequence shown here is derived from an EMBL/GenBank/DDBJ whole genome shotgun (WGS) entry which is preliminary data.</text>
</comment>
<keyword evidence="6" id="KW-1185">Reference proteome</keyword>
<protein>
    <submittedName>
        <fullName evidence="5">60S acidic ribosomal protein P1</fullName>
    </submittedName>
</protein>
<dbReference type="OrthoDB" id="2194681at2759"/>
<accession>A0A5J4YQQ1</accession>
<dbReference type="EMBL" id="VRMN01000007">
    <property type="protein sequence ID" value="KAA8493122.1"/>
    <property type="molecule type" value="Genomic_DNA"/>
</dbReference>
<organism evidence="5 6">
    <name type="scientific">Porphyridium purpureum</name>
    <name type="common">Red alga</name>
    <name type="synonym">Porphyridium cruentum</name>
    <dbReference type="NCBI Taxonomy" id="35688"/>
    <lineage>
        <taxon>Eukaryota</taxon>
        <taxon>Rhodophyta</taxon>
        <taxon>Bangiophyceae</taxon>
        <taxon>Porphyridiales</taxon>
        <taxon>Porphyridiaceae</taxon>
        <taxon>Porphyridium</taxon>
    </lineage>
</organism>
<sequence length="106" mass="10504">MVASTSELACVYAALIVADDGGAVSADAMSAVLSAAGVTVESYYPAMFAKALSNVDIEDIVSKISSATPSAGSAPPAPRRPRARPRGGRRRGAGARAGRGGGGGRL</sequence>
<dbReference type="Gene3D" id="1.10.10.1410">
    <property type="match status" value="1"/>
</dbReference>
<keyword evidence="2 5" id="KW-0689">Ribosomal protein</keyword>
<evidence type="ECO:0000256" key="3">
    <source>
        <dbReference type="ARBA" id="ARBA00023274"/>
    </source>
</evidence>
<dbReference type="AlphaFoldDB" id="A0A5J4YQQ1"/>
<feature type="region of interest" description="Disordered" evidence="4">
    <location>
        <begin position="66"/>
        <end position="106"/>
    </location>
</feature>
<evidence type="ECO:0000256" key="2">
    <source>
        <dbReference type="ARBA" id="ARBA00022980"/>
    </source>
</evidence>
<dbReference type="Pfam" id="PF00428">
    <property type="entry name" value="Ribosomal_60s"/>
    <property type="match status" value="1"/>
</dbReference>
<dbReference type="FunFam" id="1.10.10.1410:FF:000001">
    <property type="entry name" value="60S acidic ribosomal protein P1"/>
    <property type="match status" value="1"/>
</dbReference>
<dbReference type="PANTHER" id="PTHR45696">
    <property type="entry name" value="60S ACIDIC RIBOSOMAL PROTEIN P1"/>
    <property type="match status" value="1"/>
</dbReference>
<evidence type="ECO:0000256" key="1">
    <source>
        <dbReference type="ARBA" id="ARBA00005436"/>
    </source>
</evidence>
<dbReference type="CDD" id="cd05831">
    <property type="entry name" value="Ribosomal_P1"/>
    <property type="match status" value="1"/>
</dbReference>
<evidence type="ECO:0000256" key="4">
    <source>
        <dbReference type="SAM" id="MobiDB-lite"/>
    </source>
</evidence>
<feature type="compositionally biased region" description="Gly residues" evidence="4">
    <location>
        <begin position="95"/>
        <end position="106"/>
    </location>
</feature>
<gene>
    <name evidence="5" type="ORF">FVE85_8567</name>
</gene>
<dbReference type="GO" id="GO:0030295">
    <property type="term" value="F:protein kinase activator activity"/>
    <property type="evidence" value="ECO:0007669"/>
    <property type="project" value="TreeGrafter"/>
</dbReference>
<evidence type="ECO:0000313" key="6">
    <source>
        <dbReference type="Proteomes" id="UP000324585"/>
    </source>
</evidence>